<reference evidence="1" key="1">
    <citation type="submission" date="2022-01" db="EMBL/GenBank/DDBJ databases">
        <title>Genome Sequence Resource for Two Populations of Ditylenchus destructor, the Migratory Endoparasitic Phytonematode.</title>
        <authorList>
            <person name="Zhang H."/>
            <person name="Lin R."/>
            <person name="Xie B."/>
        </authorList>
    </citation>
    <scope>NUCLEOTIDE SEQUENCE</scope>
    <source>
        <strain evidence="1">BazhouSP</strain>
    </source>
</reference>
<proteinExistence type="predicted"/>
<accession>A0AAD4MWP0</accession>
<keyword evidence="2" id="KW-1185">Reference proteome</keyword>
<gene>
    <name evidence="1" type="ORF">DdX_14666</name>
</gene>
<name>A0AAD4MWP0_9BILA</name>
<organism evidence="1 2">
    <name type="scientific">Ditylenchus destructor</name>
    <dbReference type="NCBI Taxonomy" id="166010"/>
    <lineage>
        <taxon>Eukaryota</taxon>
        <taxon>Metazoa</taxon>
        <taxon>Ecdysozoa</taxon>
        <taxon>Nematoda</taxon>
        <taxon>Chromadorea</taxon>
        <taxon>Rhabditida</taxon>
        <taxon>Tylenchina</taxon>
        <taxon>Tylenchomorpha</taxon>
        <taxon>Sphaerularioidea</taxon>
        <taxon>Anguinidae</taxon>
        <taxon>Anguininae</taxon>
        <taxon>Ditylenchus</taxon>
    </lineage>
</organism>
<sequence>MKTENPKLRSSPKLSAMNSGVMCAITQNGDVADMRWSAVAISGRPMVIDFLPVLRFSALNTQASRGTLDSRAADSWRESRVAALVCLFTRFCPYRHSPSLGSMDILFVGLRPARETKAVWLGGESRIDSFACAPFSMSFMERLYLSGAFFLYHTLHFLSEREMGTIL</sequence>
<protein>
    <submittedName>
        <fullName evidence="1">Uncharacterized protein</fullName>
    </submittedName>
</protein>
<evidence type="ECO:0000313" key="2">
    <source>
        <dbReference type="Proteomes" id="UP001201812"/>
    </source>
</evidence>
<dbReference type="EMBL" id="JAKKPZ010000076">
    <property type="protein sequence ID" value="KAI1703827.1"/>
    <property type="molecule type" value="Genomic_DNA"/>
</dbReference>
<comment type="caution">
    <text evidence="1">The sequence shown here is derived from an EMBL/GenBank/DDBJ whole genome shotgun (WGS) entry which is preliminary data.</text>
</comment>
<dbReference type="Proteomes" id="UP001201812">
    <property type="component" value="Unassembled WGS sequence"/>
</dbReference>
<evidence type="ECO:0000313" key="1">
    <source>
        <dbReference type="EMBL" id="KAI1703827.1"/>
    </source>
</evidence>
<dbReference type="AlphaFoldDB" id="A0AAD4MWP0"/>